<comment type="caution">
    <text evidence="3">The sequence shown here is derived from an EMBL/GenBank/DDBJ whole genome shotgun (WGS) entry which is preliminary data.</text>
</comment>
<proteinExistence type="predicted"/>
<dbReference type="GO" id="GO:0005319">
    <property type="term" value="F:lipid transporter activity"/>
    <property type="evidence" value="ECO:0007669"/>
    <property type="project" value="TreeGrafter"/>
</dbReference>
<dbReference type="PANTHER" id="PTHR19229:SF36">
    <property type="entry name" value="ATP-BINDING CASSETTE SUB-FAMILY A MEMBER 2"/>
    <property type="match status" value="1"/>
</dbReference>
<dbReference type="GO" id="GO:0140359">
    <property type="term" value="F:ABC-type transporter activity"/>
    <property type="evidence" value="ECO:0007669"/>
    <property type="project" value="InterPro"/>
</dbReference>
<keyword evidence="2" id="KW-0677">Repeat</keyword>
<dbReference type="InterPro" id="IPR026082">
    <property type="entry name" value="ABCA"/>
</dbReference>
<keyword evidence="1" id="KW-0813">Transport</keyword>
<keyword evidence="4" id="KW-1185">Reference proteome</keyword>
<dbReference type="PANTHER" id="PTHR19229">
    <property type="entry name" value="ATP-BINDING CASSETTE TRANSPORTER SUBFAMILY A ABCA"/>
    <property type="match status" value="1"/>
</dbReference>
<dbReference type="GO" id="GO:0016020">
    <property type="term" value="C:membrane"/>
    <property type="evidence" value="ECO:0007669"/>
    <property type="project" value="InterPro"/>
</dbReference>
<gene>
    <name evidence="3" type="ORF">PPENT_87.1.T0180065</name>
</gene>
<evidence type="ECO:0000313" key="4">
    <source>
        <dbReference type="Proteomes" id="UP000689195"/>
    </source>
</evidence>
<dbReference type="EMBL" id="CAJJDO010000018">
    <property type="protein sequence ID" value="CAD8148437.1"/>
    <property type="molecule type" value="Genomic_DNA"/>
</dbReference>
<sequence length="75" mass="8639">MNQSTVVDPIARRFLWRTLKLGVLLRQISVMLTTHIMDVAENQCDKIAILVKGQIYFFGSPQELIKSMRMVMISN</sequence>
<accession>A0A8S1T9T9</accession>
<dbReference type="OrthoDB" id="312406at2759"/>
<evidence type="ECO:0000256" key="1">
    <source>
        <dbReference type="ARBA" id="ARBA00022448"/>
    </source>
</evidence>
<organism evidence="3 4">
    <name type="scientific">Paramecium pentaurelia</name>
    <dbReference type="NCBI Taxonomy" id="43138"/>
    <lineage>
        <taxon>Eukaryota</taxon>
        <taxon>Sar</taxon>
        <taxon>Alveolata</taxon>
        <taxon>Ciliophora</taxon>
        <taxon>Intramacronucleata</taxon>
        <taxon>Oligohymenophorea</taxon>
        <taxon>Peniculida</taxon>
        <taxon>Parameciidae</taxon>
        <taxon>Paramecium</taxon>
    </lineage>
</organism>
<protein>
    <submittedName>
        <fullName evidence="3">Uncharacterized protein</fullName>
    </submittedName>
</protein>
<name>A0A8S1T9T9_9CILI</name>
<dbReference type="Proteomes" id="UP000689195">
    <property type="component" value="Unassembled WGS sequence"/>
</dbReference>
<evidence type="ECO:0000313" key="3">
    <source>
        <dbReference type="EMBL" id="CAD8148437.1"/>
    </source>
</evidence>
<reference evidence="3" key="1">
    <citation type="submission" date="2021-01" db="EMBL/GenBank/DDBJ databases">
        <authorList>
            <consortium name="Genoscope - CEA"/>
            <person name="William W."/>
        </authorList>
    </citation>
    <scope>NUCLEOTIDE SEQUENCE</scope>
</reference>
<evidence type="ECO:0000256" key="2">
    <source>
        <dbReference type="ARBA" id="ARBA00022737"/>
    </source>
</evidence>
<dbReference type="AlphaFoldDB" id="A0A8S1T9T9"/>